<dbReference type="InterPro" id="IPR001387">
    <property type="entry name" value="Cro/C1-type_HTH"/>
</dbReference>
<dbReference type="STRING" id="1796616.A4V09_20430"/>
<dbReference type="OrthoDB" id="1629646at2"/>
<feature type="domain" description="HTH cro/C1-type" evidence="2">
    <location>
        <begin position="16"/>
        <end position="72"/>
    </location>
</feature>
<dbReference type="SMART" id="SM00530">
    <property type="entry name" value="HTH_XRE"/>
    <property type="match status" value="1"/>
</dbReference>
<evidence type="ECO:0000259" key="2">
    <source>
        <dbReference type="PROSITE" id="PS50943"/>
    </source>
</evidence>
<dbReference type="PROSITE" id="PS50943">
    <property type="entry name" value="HTH_CROC1"/>
    <property type="match status" value="1"/>
</dbReference>
<dbReference type="KEGG" id="byl:A4V09_20430"/>
<dbReference type="Pfam" id="PF01381">
    <property type="entry name" value="HTH_3"/>
    <property type="match status" value="1"/>
</dbReference>
<dbReference type="InterPro" id="IPR010982">
    <property type="entry name" value="Lambda_DNA-bd_dom_sf"/>
</dbReference>
<dbReference type="Proteomes" id="UP000092574">
    <property type="component" value="Chromosome"/>
</dbReference>
<accession>A0A1C7IDZ2</accession>
<reference evidence="3" key="1">
    <citation type="submission" date="2017-04" db="EMBL/GenBank/DDBJ databases">
        <title>Complete Genome Sequences of Twelve Strains of a Stable Defined Moderately Diverse Mouse Microbiota 2 (sDMDMm2).</title>
        <authorList>
            <person name="Uchimura Y."/>
            <person name="Wyss M."/>
            <person name="Brugiroux S."/>
            <person name="Limenitakis J.P."/>
            <person name="Stecher B."/>
            <person name="McCoy K.D."/>
            <person name="Macpherson A.J."/>
        </authorList>
    </citation>
    <scope>NUCLEOTIDE SEQUENCE</scope>
    <source>
        <strain evidence="3">YL58</strain>
    </source>
</reference>
<dbReference type="PANTHER" id="PTHR46797">
    <property type="entry name" value="HTH-TYPE TRANSCRIPTIONAL REGULATOR"/>
    <property type="match status" value="1"/>
</dbReference>
<dbReference type="GeneID" id="75053064"/>
<dbReference type="CDD" id="cd00093">
    <property type="entry name" value="HTH_XRE"/>
    <property type="match status" value="1"/>
</dbReference>
<keyword evidence="1" id="KW-0238">DNA-binding</keyword>
<dbReference type="RefSeq" id="WP_026255486.1">
    <property type="nucleotide sequence ID" value="NZ_CP015405.2"/>
</dbReference>
<sequence length="81" mass="9465">MDEKRERQFRELGLTISYYRKLKGLTQLQLANAVGLSRTHISNIEAPRIKTSLSLESLFDIADALDIQPRDLFNFREQQQQ</sequence>
<name>A0A1C7IDZ2_9FIRM</name>
<dbReference type="SUPFAM" id="SSF47413">
    <property type="entry name" value="lambda repressor-like DNA-binding domains"/>
    <property type="match status" value="1"/>
</dbReference>
<dbReference type="GO" id="GO:0003677">
    <property type="term" value="F:DNA binding"/>
    <property type="evidence" value="ECO:0007669"/>
    <property type="project" value="UniProtKB-KW"/>
</dbReference>
<dbReference type="PANTHER" id="PTHR46797:SF1">
    <property type="entry name" value="METHYLPHOSPHONATE SYNTHASE"/>
    <property type="match status" value="1"/>
</dbReference>
<gene>
    <name evidence="3" type="ORF">A4V09_20430</name>
</gene>
<evidence type="ECO:0000256" key="1">
    <source>
        <dbReference type="ARBA" id="ARBA00023125"/>
    </source>
</evidence>
<dbReference type="GO" id="GO:0005829">
    <property type="term" value="C:cytosol"/>
    <property type="evidence" value="ECO:0007669"/>
    <property type="project" value="TreeGrafter"/>
</dbReference>
<protein>
    <submittedName>
        <fullName evidence="3">Transcriptional regulator</fullName>
    </submittedName>
</protein>
<proteinExistence type="predicted"/>
<dbReference type="EMBL" id="CP015405">
    <property type="protein sequence ID" value="ANU77890.1"/>
    <property type="molecule type" value="Genomic_DNA"/>
</dbReference>
<evidence type="ECO:0000313" key="4">
    <source>
        <dbReference type="Proteomes" id="UP000092574"/>
    </source>
</evidence>
<evidence type="ECO:0000313" key="3">
    <source>
        <dbReference type="EMBL" id="ANU77890.1"/>
    </source>
</evidence>
<dbReference type="InterPro" id="IPR050807">
    <property type="entry name" value="TransReg_Diox_bact_type"/>
</dbReference>
<dbReference type="Gene3D" id="1.10.260.40">
    <property type="entry name" value="lambda repressor-like DNA-binding domains"/>
    <property type="match status" value="1"/>
</dbReference>
<organism evidence="3 4">
    <name type="scientific">Blautia pseudococcoides</name>
    <dbReference type="NCBI Taxonomy" id="1796616"/>
    <lineage>
        <taxon>Bacteria</taxon>
        <taxon>Bacillati</taxon>
        <taxon>Bacillota</taxon>
        <taxon>Clostridia</taxon>
        <taxon>Lachnospirales</taxon>
        <taxon>Lachnospiraceae</taxon>
        <taxon>Blautia</taxon>
    </lineage>
</organism>
<keyword evidence="4" id="KW-1185">Reference proteome</keyword>
<dbReference type="GO" id="GO:0003700">
    <property type="term" value="F:DNA-binding transcription factor activity"/>
    <property type="evidence" value="ECO:0007669"/>
    <property type="project" value="TreeGrafter"/>
</dbReference>
<dbReference type="AlphaFoldDB" id="A0A1C7IDZ2"/>